<evidence type="ECO:0000313" key="3">
    <source>
        <dbReference type="Proteomes" id="UP001244011"/>
    </source>
</evidence>
<accession>A0AAJ0C2Q0</accession>
<organism evidence="2 3">
    <name type="scientific">Phialemonium atrogriseum</name>
    <dbReference type="NCBI Taxonomy" id="1093897"/>
    <lineage>
        <taxon>Eukaryota</taxon>
        <taxon>Fungi</taxon>
        <taxon>Dikarya</taxon>
        <taxon>Ascomycota</taxon>
        <taxon>Pezizomycotina</taxon>
        <taxon>Sordariomycetes</taxon>
        <taxon>Sordariomycetidae</taxon>
        <taxon>Cephalothecales</taxon>
        <taxon>Cephalothecaceae</taxon>
        <taxon>Phialemonium</taxon>
    </lineage>
</organism>
<dbReference type="AlphaFoldDB" id="A0AAJ0C2Q0"/>
<feature type="chain" id="PRO_5042616954" evidence="1">
    <location>
        <begin position="18"/>
        <end position="261"/>
    </location>
</feature>
<dbReference type="GeneID" id="85313027"/>
<keyword evidence="3" id="KW-1185">Reference proteome</keyword>
<gene>
    <name evidence="2" type="ORF">QBC33DRAFT_557868</name>
</gene>
<keyword evidence="1" id="KW-0732">Signal</keyword>
<sequence length="261" mass="28359">MRASNILVTALCATAEAASIGQSPRTIPHGVHSEYSFHESELKLQLLLPYYEEDAIVKVLSSNFTPTVHYVRRTDASLGLEDRDICAKITDCAGQAAESAAAWAAVAQATIGSGCNSIAGAVYDFLVADDYQYARQVLFNDVILALIVNIIATPIQYKINAKLDAVWGPSNTNDACGDSNPETFSNNAASAIYQFCRTIQSEKLEQATTNYEAIDETSTDVPGGYEGLAKFFVSSQAGIWGPICHDLGIDWKKRLLRRFGF</sequence>
<dbReference type="EMBL" id="MU839005">
    <property type="protein sequence ID" value="KAK1768407.1"/>
    <property type="molecule type" value="Genomic_DNA"/>
</dbReference>
<proteinExistence type="predicted"/>
<feature type="signal peptide" evidence="1">
    <location>
        <begin position="1"/>
        <end position="17"/>
    </location>
</feature>
<protein>
    <submittedName>
        <fullName evidence="2">Uncharacterized protein</fullName>
    </submittedName>
</protein>
<dbReference type="RefSeq" id="XP_060284620.1">
    <property type="nucleotide sequence ID" value="XM_060429840.1"/>
</dbReference>
<evidence type="ECO:0000256" key="1">
    <source>
        <dbReference type="SAM" id="SignalP"/>
    </source>
</evidence>
<reference evidence="2" key="1">
    <citation type="submission" date="2023-06" db="EMBL/GenBank/DDBJ databases">
        <title>Genome-scale phylogeny and comparative genomics of the fungal order Sordariales.</title>
        <authorList>
            <consortium name="Lawrence Berkeley National Laboratory"/>
            <person name="Hensen N."/>
            <person name="Bonometti L."/>
            <person name="Westerberg I."/>
            <person name="Brannstrom I.O."/>
            <person name="Guillou S."/>
            <person name="Cros-Aarteil S."/>
            <person name="Calhoun S."/>
            <person name="Haridas S."/>
            <person name="Kuo A."/>
            <person name="Mondo S."/>
            <person name="Pangilinan J."/>
            <person name="Riley R."/>
            <person name="Labutti K."/>
            <person name="Andreopoulos B."/>
            <person name="Lipzen A."/>
            <person name="Chen C."/>
            <person name="Yanf M."/>
            <person name="Daum C."/>
            <person name="Ng V."/>
            <person name="Clum A."/>
            <person name="Steindorff A."/>
            <person name="Ohm R."/>
            <person name="Martin F."/>
            <person name="Silar P."/>
            <person name="Natvig D."/>
            <person name="Lalanne C."/>
            <person name="Gautier V."/>
            <person name="Ament-Velasquez S.L."/>
            <person name="Kruys A."/>
            <person name="Hutchinson M.I."/>
            <person name="Powell A.J."/>
            <person name="Barry K."/>
            <person name="Miller A.N."/>
            <person name="Grigoriev I.V."/>
            <person name="Debuchy R."/>
            <person name="Gladieux P."/>
            <person name="Thoren M.H."/>
            <person name="Johannesson H."/>
        </authorList>
    </citation>
    <scope>NUCLEOTIDE SEQUENCE</scope>
    <source>
        <strain evidence="2">8032-3</strain>
    </source>
</reference>
<name>A0AAJ0C2Q0_9PEZI</name>
<comment type="caution">
    <text evidence="2">The sequence shown here is derived from an EMBL/GenBank/DDBJ whole genome shotgun (WGS) entry which is preliminary data.</text>
</comment>
<evidence type="ECO:0000313" key="2">
    <source>
        <dbReference type="EMBL" id="KAK1768407.1"/>
    </source>
</evidence>
<dbReference type="Proteomes" id="UP001244011">
    <property type="component" value="Unassembled WGS sequence"/>
</dbReference>